<evidence type="ECO:0000256" key="2">
    <source>
        <dbReference type="SAM" id="Phobius"/>
    </source>
</evidence>
<dbReference type="Gene3D" id="3.30.70.270">
    <property type="match status" value="1"/>
</dbReference>
<dbReference type="EMBL" id="JBHRZF010000035">
    <property type="protein sequence ID" value="MFC3859913.1"/>
    <property type="molecule type" value="Genomic_DNA"/>
</dbReference>
<organism evidence="4 5">
    <name type="scientific">Deinococcus antarcticus</name>
    <dbReference type="NCBI Taxonomy" id="1298767"/>
    <lineage>
        <taxon>Bacteria</taxon>
        <taxon>Thermotogati</taxon>
        <taxon>Deinococcota</taxon>
        <taxon>Deinococci</taxon>
        <taxon>Deinococcales</taxon>
        <taxon>Deinococcaceae</taxon>
        <taxon>Deinococcus</taxon>
    </lineage>
</organism>
<feature type="transmembrane region" description="Helical" evidence="2">
    <location>
        <begin position="37"/>
        <end position="60"/>
    </location>
</feature>
<dbReference type="SUPFAM" id="SSF55073">
    <property type="entry name" value="Nucleotide cyclase"/>
    <property type="match status" value="1"/>
</dbReference>
<sequence length="380" mass="41731">MNTRNGQESREPPGPPSFPLERGSSRQHLMLRLKRRVYTAGLILIMLSGLSSTVMALLGTASYPSLPVYLGTNSLIMLVGVGALLALRNLKYLRAVEVSLTVVTVAFLLYWDIVPLWTHYLPNAEYMMTSSPNFLLAAALVCLIVPQRQLLATLAALFFTHEVLVWANLLRFPWTPTHNAQLLADLLALITTLCLSLIGVYQHLIGQAAMERETLQRLASTDPLTGLPNRRSLYQQLHGGAPAALLLMDIDDFKLVNDRLGHDAGDQVLIQVGQALQAAVAGRGTVARWGGEEFMALLPDMGAQAALDVAESIRQQVARVRVTGGPVTLSIGLAVRREQEQLEQTLKRADERLYTAKNRGKNQVRFETELDLTAPAPTRA</sequence>
<dbReference type="PROSITE" id="PS50887">
    <property type="entry name" value="GGDEF"/>
    <property type="match status" value="1"/>
</dbReference>
<dbReference type="InterPro" id="IPR050469">
    <property type="entry name" value="Diguanylate_Cyclase"/>
</dbReference>
<protein>
    <submittedName>
        <fullName evidence="4">GGDEF domain-containing protein</fullName>
    </submittedName>
</protein>
<evidence type="ECO:0000313" key="4">
    <source>
        <dbReference type="EMBL" id="MFC3859913.1"/>
    </source>
</evidence>
<evidence type="ECO:0000256" key="1">
    <source>
        <dbReference type="SAM" id="MobiDB-lite"/>
    </source>
</evidence>
<dbReference type="InterPro" id="IPR043128">
    <property type="entry name" value="Rev_trsase/Diguanyl_cyclase"/>
</dbReference>
<dbReference type="SMART" id="SM00267">
    <property type="entry name" value="GGDEF"/>
    <property type="match status" value="1"/>
</dbReference>
<dbReference type="InterPro" id="IPR000160">
    <property type="entry name" value="GGDEF_dom"/>
</dbReference>
<dbReference type="RefSeq" id="WP_380076074.1">
    <property type="nucleotide sequence ID" value="NZ_JBHRZF010000035.1"/>
</dbReference>
<evidence type="ECO:0000259" key="3">
    <source>
        <dbReference type="PROSITE" id="PS50887"/>
    </source>
</evidence>
<proteinExistence type="predicted"/>
<feature type="domain" description="GGDEF" evidence="3">
    <location>
        <begin position="241"/>
        <end position="369"/>
    </location>
</feature>
<keyword evidence="2" id="KW-0812">Transmembrane</keyword>
<feature type="region of interest" description="Disordered" evidence="1">
    <location>
        <begin position="1"/>
        <end position="22"/>
    </location>
</feature>
<evidence type="ECO:0000313" key="5">
    <source>
        <dbReference type="Proteomes" id="UP001595748"/>
    </source>
</evidence>
<keyword evidence="2" id="KW-1133">Transmembrane helix</keyword>
<dbReference type="Proteomes" id="UP001595748">
    <property type="component" value="Unassembled WGS sequence"/>
</dbReference>
<gene>
    <name evidence="4" type="ORF">ACFOPQ_03925</name>
</gene>
<feature type="transmembrane region" description="Helical" evidence="2">
    <location>
        <begin position="126"/>
        <end position="145"/>
    </location>
</feature>
<accession>A0ABV8A662</accession>
<dbReference type="InterPro" id="IPR029787">
    <property type="entry name" value="Nucleotide_cyclase"/>
</dbReference>
<reference evidence="5" key="1">
    <citation type="journal article" date="2019" name="Int. J. Syst. Evol. Microbiol.">
        <title>The Global Catalogue of Microorganisms (GCM) 10K type strain sequencing project: providing services to taxonomists for standard genome sequencing and annotation.</title>
        <authorList>
            <consortium name="The Broad Institute Genomics Platform"/>
            <consortium name="The Broad Institute Genome Sequencing Center for Infectious Disease"/>
            <person name="Wu L."/>
            <person name="Ma J."/>
        </authorList>
    </citation>
    <scope>NUCLEOTIDE SEQUENCE [LARGE SCALE GENOMIC DNA]</scope>
    <source>
        <strain evidence="5">CCTCC AB 2013263</strain>
    </source>
</reference>
<feature type="transmembrane region" description="Helical" evidence="2">
    <location>
        <begin position="182"/>
        <end position="201"/>
    </location>
</feature>
<feature type="transmembrane region" description="Helical" evidence="2">
    <location>
        <begin position="99"/>
        <end position="120"/>
    </location>
</feature>
<name>A0ABV8A662_9DEIO</name>
<dbReference type="Pfam" id="PF00990">
    <property type="entry name" value="GGDEF"/>
    <property type="match status" value="1"/>
</dbReference>
<dbReference type="PANTHER" id="PTHR45138">
    <property type="entry name" value="REGULATORY COMPONENTS OF SENSORY TRANSDUCTION SYSTEM"/>
    <property type="match status" value="1"/>
</dbReference>
<keyword evidence="2" id="KW-0472">Membrane</keyword>
<comment type="caution">
    <text evidence="4">The sequence shown here is derived from an EMBL/GenBank/DDBJ whole genome shotgun (WGS) entry which is preliminary data.</text>
</comment>
<keyword evidence="5" id="KW-1185">Reference proteome</keyword>
<feature type="transmembrane region" description="Helical" evidence="2">
    <location>
        <begin position="66"/>
        <end position="87"/>
    </location>
</feature>
<dbReference type="NCBIfam" id="TIGR00254">
    <property type="entry name" value="GGDEF"/>
    <property type="match status" value="1"/>
</dbReference>
<dbReference type="CDD" id="cd01949">
    <property type="entry name" value="GGDEF"/>
    <property type="match status" value="1"/>
</dbReference>
<feature type="transmembrane region" description="Helical" evidence="2">
    <location>
        <begin position="150"/>
        <end position="170"/>
    </location>
</feature>
<dbReference type="PANTHER" id="PTHR45138:SF9">
    <property type="entry name" value="DIGUANYLATE CYCLASE DGCM-RELATED"/>
    <property type="match status" value="1"/>
</dbReference>